<dbReference type="Proteomes" id="UP001642464">
    <property type="component" value="Unassembled WGS sequence"/>
</dbReference>
<keyword evidence="2" id="KW-1185">Reference proteome</keyword>
<proteinExistence type="predicted"/>
<evidence type="ECO:0000313" key="2">
    <source>
        <dbReference type="Proteomes" id="UP001642464"/>
    </source>
</evidence>
<protein>
    <submittedName>
        <fullName evidence="1">Uncharacterized protein</fullName>
    </submittedName>
</protein>
<reference evidence="1 2" key="1">
    <citation type="submission" date="2024-02" db="EMBL/GenBank/DDBJ databases">
        <authorList>
            <person name="Chen Y."/>
            <person name="Shah S."/>
            <person name="Dougan E. K."/>
            <person name="Thang M."/>
            <person name="Chan C."/>
        </authorList>
    </citation>
    <scope>NUCLEOTIDE SEQUENCE [LARGE SCALE GENOMIC DNA]</scope>
</reference>
<sequence length="125" mass="14353">MDSAPSGLSAEDADLADELLVGFEQGVLWHGKIYKWHFQVVSLKGDWPFLRASMNLNCHDCAVVSSWLGEELQQMDLTREDGYKDIMEVLHWSCFASNRFWRTVYGRGIWLTREEAKAVVRDGVE</sequence>
<dbReference type="EMBL" id="CAXAMM010041693">
    <property type="protein sequence ID" value="CAK9100772.1"/>
    <property type="molecule type" value="Genomic_DNA"/>
</dbReference>
<evidence type="ECO:0000313" key="1">
    <source>
        <dbReference type="EMBL" id="CAK9100772.1"/>
    </source>
</evidence>
<gene>
    <name evidence="1" type="ORF">SCF082_LOCUS47141</name>
</gene>
<accession>A0ABP0RJI7</accession>
<comment type="caution">
    <text evidence="1">The sequence shown here is derived from an EMBL/GenBank/DDBJ whole genome shotgun (WGS) entry which is preliminary data.</text>
</comment>
<name>A0ABP0RJI7_9DINO</name>
<organism evidence="1 2">
    <name type="scientific">Durusdinium trenchii</name>
    <dbReference type="NCBI Taxonomy" id="1381693"/>
    <lineage>
        <taxon>Eukaryota</taxon>
        <taxon>Sar</taxon>
        <taxon>Alveolata</taxon>
        <taxon>Dinophyceae</taxon>
        <taxon>Suessiales</taxon>
        <taxon>Symbiodiniaceae</taxon>
        <taxon>Durusdinium</taxon>
    </lineage>
</organism>